<dbReference type="EMBL" id="VSSQ01018661">
    <property type="protein sequence ID" value="MPM62047.1"/>
    <property type="molecule type" value="Genomic_DNA"/>
</dbReference>
<comment type="caution">
    <text evidence="1">The sequence shown here is derived from an EMBL/GenBank/DDBJ whole genome shotgun (WGS) entry which is preliminary data.</text>
</comment>
<sequence length="228" mass="25809">MRIEIIDKNEASSFFQRFEHLGNCGLGVWHYGCYEGVTLQSVISFGISNFNPQRSKIGNIAQRYNLKIIQLNRGGTRFDAPINTPSKAVSLALKQIRQDKGNSIIVAYSDTKWNEIGTIYQASNFLYLGVTNPKGQANYRVNGRVVSGWNIRKKFGTRNMSILESEVDSIEKIPLSPKHIYIYVNANKSIRKAVAKELNSKCKSYPKRIELSVGSMHEIWLVRDATKC</sequence>
<protein>
    <submittedName>
        <fullName evidence="1">Uncharacterized protein</fullName>
    </submittedName>
</protein>
<reference evidence="1" key="1">
    <citation type="submission" date="2019-08" db="EMBL/GenBank/DDBJ databases">
        <authorList>
            <person name="Kucharzyk K."/>
            <person name="Murdoch R.W."/>
            <person name="Higgins S."/>
            <person name="Loffler F."/>
        </authorList>
    </citation>
    <scope>NUCLEOTIDE SEQUENCE</scope>
</reference>
<accession>A0A645B9H1</accession>
<dbReference type="AlphaFoldDB" id="A0A645B9H1"/>
<dbReference type="InterPro" id="IPR057895">
    <property type="entry name" value="Mom"/>
</dbReference>
<dbReference type="Pfam" id="PF25680">
    <property type="entry name" value="Mom"/>
    <property type="match status" value="1"/>
</dbReference>
<gene>
    <name evidence="1" type="ORF">SDC9_108913</name>
</gene>
<name>A0A645B9H1_9ZZZZ</name>
<evidence type="ECO:0000313" key="1">
    <source>
        <dbReference type="EMBL" id="MPM62047.1"/>
    </source>
</evidence>
<organism evidence="1">
    <name type="scientific">bioreactor metagenome</name>
    <dbReference type="NCBI Taxonomy" id="1076179"/>
    <lineage>
        <taxon>unclassified sequences</taxon>
        <taxon>metagenomes</taxon>
        <taxon>ecological metagenomes</taxon>
    </lineage>
</organism>
<proteinExistence type="predicted"/>